<feature type="compositionally biased region" description="Basic and acidic residues" evidence="5">
    <location>
        <begin position="171"/>
        <end position="185"/>
    </location>
</feature>
<dbReference type="PROSITE" id="PS51184">
    <property type="entry name" value="JMJC"/>
    <property type="match status" value="1"/>
</dbReference>
<feature type="region of interest" description="Disordered" evidence="5">
    <location>
        <begin position="740"/>
        <end position="765"/>
    </location>
</feature>
<name>A0ABP0HV21_9DINO</name>
<keyword evidence="1" id="KW-0479">Metal-binding</keyword>
<proteinExistence type="predicted"/>
<gene>
    <name evidence="8" type="ORF">CCMP2556_LOCUS3291</name>
</gene>
<dbReference type="InterPro" id="IPR002893">
    <property type="entry name" value="Znf_MYND"/>
</dbReference>
<feature type="region of interest" description="Disordered" evidence="5">
    <location>
        <begin position="156"/>
        <end position="186"/>
    </location>
</feature>
<protein>
    <submittedName>
        <fullName evidence="8">Uncharacterized protein</fullName>
    </submittedName>
</protein>
<dbReference type="PROSITE" id="PS50865">
    <property type="entry name" value="ZF_MYND_2"/>
    <property type="match status" value="1"/>
</dbReference>
<feature type="compositionally biased region" description="Low complexity" evidence="5">
    <location>
        <begin position="746"/>
        <end position="764"/>
    </location>
</feature>
<evidence type="ECO:0000256" key="5">
    <source>
        <dbReference type="SAM" id="MobiDB-lite"/>
    </source>
</evidence>
<feature type="domain" description="JmjC" evidence="7">
    <location>
        <begin position="326"/>
        <end position="484"/>
    </location>
</feature>
<evidence type="ECO:0000256" key="2">
    <source>
        <dbReference type="ARBA" id="ARBA00022771"/>
    </source>
</evidence>
<dbReference type="Gene3D" id="2.60.120.10">
    <property type="entry name" value="Jelly Rolls"/>
    <property type="match status" value="1"/>
</dbReference>
<dbReference type="Gene3D" id="3.40.50.11350">
    <property type="match status" value="1"/>
</dbReference>
<dbReference type="PANTHER" id="PTHR12461">
    <property type="entry name" value="HYPOXIA-INDUCIBLE FACTOR 1 ALPHA INHIBITOR-RELATED"/>
    <property type="match status" value="1"/>
</dbReference>
<evidence type="ECO:0000256" key="4">
    <source>
        <dbReference type="PROSITE-ProRule" id="PRU00134"/>
    </source>
</evidence>
<keyword evidence="9" id="KW-1185">Reference proteome</keyword>
<dbReference type="SUPFAM" id="SSF144232">
    <property type="entry name" value="HIT/MYND zinc finger-like"/>
    <property type="match status" value="1"/>
</dbReference>
<sequence>MGGFDAQICAACGQRDAPARCSRCSTWFCGPECQRKAWPTHKLLCTKAVPGPPGSAEGPKTRSSAFEWGADSERLLWSVEKVEELDVDPQRVLRELKPGATQSDLLDALGTALGSSSQQPEVKKAAELLWQRCGWEPHARERHDYSLLHAIPNTSPTTHDWQVTRAPPAPEEAKQRPPSGSRHEPLLLGGSCPIIDAKGGFSSEVKSQLAEFLNPRAPRPCIIKNLPIFDRAVEKWSVDYLKEHMGDQLYHTFASTQEDRRFAYSFDCRNEGGYRPARIAEACKMTFKDFVKQQQCEDGKAYYLQTPVLRYEDGIVTSAKFDEQLEADLHTMNRRLVNEMAQMGSFGELSRNQLFVSFKDFLTASHYDQQHNLYLQLRGSKKFLLFDVTCAPALYTYPVHHSLDRKARVDLESLDPNQLEQWPRAKALAGRGIEAVLSQGDVLFLPMSWFHHVHSLGEENVSLNYWFYDSGKLFEPSKVQWPLSMISLLELSRHVEYLVAEQLGPSLVGHFISWWRGTGAGPADPLLRDRWRVVRNYLLRQLRKLQSPAEDFVLAMLDARRWKGLEQLEPLASGASQGLRDQHHVSELLGDLKELALGVFHCRMPAWAYRVLGRAIEKIEREKLRFFLECAEEVLGLLRDHTDWGAGAPPKRILFNKDEARKAPAAILRTLGELSDLAEAQEVRVTTVDNGFFANWLQVLDAAFFKDETASLEPDWVVTGQEREFNYGSPGTDVFHGLFQDLGSRSSPKPSHPSAPATSAQTTPGAVTHRFDVTHRFNFLLINVFRGHFLRGAPAAAARRRSRYAEVARRTFRPRPELLARRDAVLARRAPGAPLIGVHKRVDNPGTARMQLEQRMLQTESYIAAVQQVMSQYATSNGGCEPMVLLASDDDQAVAAFQDSFGDRLLCREAVKRSQGGINERKLPREVHGQEERLSLEDAQDCLIDALLLAECDAFVHADSNLTIAVGIMNPHSSAFHVRDLVDGSEAGVWPGYKRCGLPF</sequence>
<comment type="caution">
    <text evidence="8">The sequence shown here is derived from an EMBL/GenBank/DDBJ whole genome shotgun (WGS) entry which is preliminary data.</text>
</comment>
<dbReference type="PANTHER" id="PTHR12461:SF105">
    <property type="entry name" value="HYPOXIA-INDUCIBLE FACTOR 1-ALPHA INHIBITOR"/>
    <property type="match status" value="1"/>
</dbReference>
<evidence type="ECO:0000313" key="9">
    <source>
        <dbReference type="Proteomes" id="UP001642484"/>
    </source>
</evidence>
<dbReference type="InterPro" id="IPR041667">
    <property type="entry name" value="Cupin_8"/>
</dbReference>
<evidence type="ECO:0000259" key="6">
    <source>
        <dbReference type="PROSITE" id="PS50865"/>
    </source>
</evidence>
<dbReference type="Pfam" id="PF13621">
    <property type="entry name" value="Cupin_8"/>
    <property type="match status" value="1"/>
</dbReference>
<evidence type="ECO:0000256" key="3">
    <source>
        <dbReference type="ARBA" id="ARBA00022833"/>
    </source>
</evidence>
<dbReference type="EMBL" id="CAXAMN010001270">
    <property type="protein sequence ID" value="CAK8993558.1"/>
    <property type="molecule type" value="Genomic_DNA"/>
</dbReference>
<evidence type="ECO:0000256" key="1">
    <source>
        <dbReference type="ARBA" id="ARBA00022723"/>
    </source>
</evidence>
<keyword evidence="3" id="KW-0862">Zinc</keyword>
<evidence type="ECO:0000313" key="8">
    <source>
        <dbReference type="EMBL" id="CAK8993558.1"/>
    </source>
</evidence>
<feature type="domain" description="MYND-type" evidence="6">
    <location>
        <begin position="9"/>
        <end position="45"/>
    </location>
</feature>
<keyword evidence="2 4" id="KW-0863">Zinc-finger</keyword>
<dbReference type="Gene3D" id="6.10.140.2220">
    <property type="match status" value="1"/>
</dbReference>
<organism evidence="8 9">
    <name type="scientific">Durusdinium trenchii</name>
    <dbReference type="NCBI Taxonomy" id="1381693"/>
    <lineage>
        <taxon>Eukaryota</taxon>
        <taxon>Sar</taxon>
        <taxon>Alveolata</taxon>
        <taxon>Dinophyceae</taxon>
        <taxon>Suessiales</taxon>
        <taxon>Symbiodiniaceae</taxon>
        <taxon>Durusdinium</taxon>
    </lineage>
</organism>
<dbReference type="InterPro" id="IPR014710">
    <property type="entry name" value="RmlC-like_jellyroll"/>
</dbReference>
<dbReference type="SMART" id="SM00558">
    <property type="entry name" value="JmjC"/>
    <property type="match status" value="1"/>
</dbReference>
<accession>A0ABP0HV21</accession>
<evidence type="ECO:0000259" key="7">
    <source>
        <dbReference type="PROSITE" id="PS51184"/>
    </source>
</evidence>
<dbReference type="Pfam" id="PF01753">
    <property type="entry name" value="zf-MYND"/>
    <property type="match status" value="1"/>
</dbReference>
<dbReference type="Proteomes" id="UP001642484">
    <property type="component" value="Unassembled WGS sequence"/>
</dbReference>
<reference evidence="8 9" key="1">
    <citation type="submission" date="2024-02" db="EMBL/GenBank/DDBJ databases">
        <authorList>
            <person name="Chen Y."/>
            <person name="Shah S."/>
            <person name="Dougan E. K."/>
            <person name="Thang M."/>
            <person name="Chan C."/>
        </authorList>
    </citation>
    <scope>NUCLEOTIDE SEQUENCE [LARGE SCALE GENOMIC DNA]</scope>
</reference>
<dbReference type="SUPFAM" id="SSF51197">
    <property type="entry name" value="Clavaminate synthase-like"/>
    <property type="match status" value="1"/>
</dbReference>
<dbReference type="InterPro" id="IPR003347">
    <property type="entry name" value="JmjC_dom"/>
</dbReference>